<organism evidence="4 5">
    <name type="scientific">Sphingopyxis indica</name>
    <dbReference type="NCBI Taxonomy" id="436663"/>
    <lineage>
        <taxon>Bacteria</taxon>
        <taxon>Pseudomonadati</taxon>
        <taxon>Pseudomonadota</taxon>
        <taxon>Alphaproteobacteria</taxon>
        <taxon>Sphingomonadales</taxon>
        <taxon>Sphingomonadaceae</taxon>
        <taxon>Sphingopyxis</taxon>
    </lineage>
</organism>
<evidence type="ECO:0000259" key="3">
    <source>
        <dbReference type="Pfam" id="PF19040"/>
    </source>
</evidence>
<dbReference type="EMBL" id="FZPA01000001">
    <property type="protein sequence ID" value="SNS28024.1"/>
    <property type="molecule type" value="Genomic_DNA"/>
</dbReference>
<keyword evidence="1" id="KW-1133">Transmembrane helix</keyword>
<dbReference type="Proteomes" id="UP000198339">
    <property type="component" value="Unassembled WGS sequence"/>
</dbReference>
<feature type="transmembrane region" description="Helical" evidence="1">
    <location>
        <begin position="37"/>
        <end position="57"/>
    </location>
</feature>
<keyword evidence="4" id="KW-0808">Transferase</keyword>
<proteinExistence type="predicted"/>
<dbReference type="InterPro" id="IPR043968">
    <property type="entry name" value="SGNH"/>
</dbReference>
<gene>
    <name evidence="4" type="ORF">SAMN06295955_101123</name>
</gene>
<protein>
    <submittedName>
        <fullName evidence="4">Peptidoglycan/LPS O-acetylase OafA/YrhL, contains acyltransferase and SGNH-hydrolase domains</fullName>
    </submittedName>
</protein>
<feature type="transmembrane region" description="Helical" evidence="1">
    <location>
        <begin position="351"/>
        <end position="372"/>
    </location>
</feature>
<feature type="domain" description="SGNH" evidence="3">
    <location>
        <begin position="402"/>
        <end position="629"/>
    </location>
</feature>
<dbReference type="PANTHER" id="PTHR23028:SF53">
    <property type="entry name" value="ACYL_TRANSF_3 DOMAIN-CONTAINING PROTEIN"/>
    <property type="match status" value="1"/>
</dbReference>
<keyword evidence="4" id="KW-0378">Hydrolase</keyword>
<keyword evidence="1" id="KW-0472">Membrane</keyword>
<dbReference type="GO" id="GO:0016787">
    <property type="term" value="F:hydrolase activity"/>
    <property type="evidence" value="ECO:0007669"/>
    <property type="project" value="UniProtKB-KW"/>
</dbReference>
<dbReference type="PANTHER" id="PTHR23028">
    <property type="entry name" value="ACETYLTRANSFERASE"/>
    <property type="match status" value="1"/>
</dbReference>
<evidence type="ECO:0000259" key="2">
    <source>
        <dbReference type="Pfam" id="PF01757"/>
    </source>
</evidence>
<feature type="domain" description="Acyltransferase 3" evidence="2">
    <location>
        <begin position="11"/>
        <end position="329"/>
    </location>
</feature>
<accession>A0A239D823</accession>
<dbReference type="InterPro" id="IPR002656">
    <property type="entry name" value="Acyl_transf_3_dom"/>
</dbReference>
<dbReference type="Pfam" id="PF19040">
    <property type="entry name" value="SGNH"/>
    <property type="match status" value="1"/>
</dbReference>
<evidence type="ECO:0000313" key="4">
    <source>
        <dbReference type="EMBL" id="SNS28024.1"/>
    </source>
</evidence>
<feature type="transmembrane region" description="Helical" evidence="1">
    <location>
        <begin position="12"/>
        <end position="31"/>
    </location>
</feature>
<feature type="transmembrane region" description="Helical" evidence="1">
    <location>
        <begin position="78"/>
        <end position="98"/>
    </location>
</feature>
<name>A0A239D823_9SPHN</name>
<dbReference type="InterPro" id="IPR050879">
    <property type="entry name" value="Acyltransferase_3"/>
</dbReference>
<feature type="transmembrane region" description="Helical" evidence="1">
    <location>
        <begin position="313"/>
        <end position="331"/>
    </location>
</feature>
<dbReference type="RefSeq" id="WP_170935382.1">
    <property type="nucleotide sequence ID" value="NZ_FZPA01000001.1"/>
</dbReference>
<feature type="transmembrane region" description="Helical" evidence="1">
    <location>
        <begin position="173"/>
        <end position="198"/>
    </location>
</feature>
<feature type="transmembrane region" description="Helical" evidence="1">
    <location>
        <begin position="143"/>
        <end position="161"/>
    </location>
</feature>
<evidence type="ECO:0000313" key="5">
    <source>
        <dbReference type="Proteomes" id="UP000198339"/>
    </source>
</evidence>
<dbReference type="AlphaFoldDB" id="A0A239D823"/>
<reference evidence="4 5" key="1">
    <citation type="submission" date="2017-06" db="EMBL/GenBank/DDBJ databases">
        <authorList>
            <person name="Kim H.J."/>
            <person name="Triplett B.A."/>
        </authorList>
    </citation>
    <scope>NUCLEOTIDE SEQUENCE [LARGE SCALE GENOMIC DNA]</scope>
    <source>
        <strain evidence="4 5">DS15</strain>
    </source>
</reference>
<dbReference type="Pfam" id="PF01757">
    <property type="entry name" value="Acyl_transf_3"/>
    <property type="match status" value="1"/>
</dbReference>
<sequence>MNRNNSSEYRYDIDGLRAIAVTSVVIFHLFHNALSRGFLGVDIFFVISGFLISGIILKDIQKGRFTLLNFYERRIRRLMPALLFVLAFTIIASGFILLPADLEGFGKSIIASIFFVANIYFWRDTDYFSRAAEFKPLLHLWSLGVEEQFYIFFPIILVLLYRRRTVLVPTIWFLTIGSLSANIWLLTIGGAAPAFYLLPTRAWELGAGVLITLHGQATLSPRAGMLARGGALLLLVGGLFYHGPWPWWLPVALPVVAGTAVLIWASAPIATATGQLLALRPINLVGQISYSLYLWHWPLIVLAKYYLVRDLTFSEAALVGLAAVAAAFFSWKYVEQPFRTRALSFRKVAKFSASGAAIALVAAFVVLITNGLPSRLSAEAASINRSVDTHYRCPVSQLFRFGASRACDLTLDGQDINAAEVVLLGNSHAQMYAPIIEKLLRKHKVAGALVPINGCLPTVSINISTECIDAARANLDAVNQLPELRTVIVALNWPLEGLVGSNGRPVDTSRVEALTDAVHDLASQLGHRRVIVVGPIAEPDLDIASVLSRQIAFGVEPRAATSVAAEPFRAKFATVFERIGNRDGIRLVRPDLYQCTRTRCYFVKDGVGLFSDSNHLAQPALKFFAPAFEGILDHEVAAPAPPPDGHGGT</sequence>
<feature type="transmembrane region" description="Helical" evidence="1">
    <location>
        <begin position="247"/>
        <end position="267"/>
    </location>
</feature>
<keyword evidence="4" id="KW-0012">Acyltransferase</keyword>
<keyword evidence="5" id="KW-1185">Reference proteome</keyword>
<evidence type="ECO:0000256" key="1">
    <source>
        <dbReference type="SAM" id="Phobius"/>
    </source>
</evidence>
<keyword evidence="1" id="KW-0812">Transmembrane</keyword>
<dbReference type="GO" id="GO:0016747">
    <property type="term" value="F:acyltransferase activity, transferring groups other than amino-acyl groups"/>
    <property type="evidence" value="ECO:0007669"/>
    <property type="project" value="InterPro"/>
</dbReference>
<dbReference type="GO" id="GO:0009103">
    <property type="term" value="P:lipopolysaccharide biosynthetic process"/>
    <property type="evidence" value="ECO:0007669"/>
    <property type="project" value="TreeGrafter"/>
</dbReference>
<dbReference type="GO" id="GO:0016020">
    <property type="term" value="C:membrane"/>
    <property type="evidence" value="ECO:0007669"/>
    <property type="project" value="TreeGrafter"/>
</dbReference>